<dbReference type="EMBL" id="CANTFM010001139">
    <property type="protein sequence ID" value="CAI5735584.1"/>
    <property type="molecule type" value="Genomic_DNA"/>
</dbReference>
<sequence length="142" mass="15691">MARLELSSGAGIILWDEYWKVISVLLHTNDFELALSGKYDANVTKLERRPLRRSDSDLARELQAQFDAEDRAATAITTDGSPQLTKCRVTLDSSTEFIGKSVPMENVGTSGGHSSNPLEEIIKTKWPNARINWLVSSAPSID</sequence>
<dbReference type="Proteomes" id="UP001162029">
    <property type="component" value="Unassembled WGS sequence"/>
</dbReference>
<gene>
    <name evidence="1" type="ORF">PDE001_LOCUS6056</name>
</gene>
<name>A0AAV0UFE8_9STRA</name>
<organism evidence="1 2">
    <name type="scientific">Peronospora destructor</name>
    <dbReference type="NCBI Taxonomy" id="86335"/>
    <lineage>
        <taxon>Eukaryota</taxon>
        <taxon>Sar</taxon>
        <taxon>Stramenopiles</taxon>
        <taxon>Oomycota</taxon>
        <taxon>Peronosporomycetes</taxon>
        <taxon>Peronosporales</taxon>
        <taxon>Peronosporaceae</taxon>
        <taxon>Peronospora</taxon>
    </lineage>
</organism>
<comment type="caution">
    <text evidence="1">The sequence shown here is derived from an EMBL/GenBank/DDBJ whole genome shotgun (WGS) entry which is preliminary data.</text>
</comment>
<dbReference type="AlphaFoldDB" id="A0AAV0UFE8"/>
<reference evidence="1" key="1">
    <citation type="submission" date="2022-12" db="EMBL/GenBank/DDBJ databases">
        <authorList>
            <person name="Webb A."/>
        </authorList>
    </citation>
    <scope>NUCLEOTIDE SEQUENCE</scope>
    <source>
        <strain evidence="1">Pd1</strain>
    </source>
</reference>
<evidence type="ECO:0000313" key="1">
    <source>
        <dbReference type="EMBL" id="CAI5735584.1"/>
    </source>
</evidence>
<accession>A0AAV0UFE8</accession>
<evidence type="ECO:0000313" key="2">
    <source>
        <dbReference type="Proteomes" id="UP001162029"/>
    </source>
</evidence>
<protein>
    <submittedName>
        <fullName evidence="1">Uncharacterized protein</fullName>
    </submittedName>
</protein>
<keyword evidence="2" id="KW-1185">Reference proteome</keyword>
<proteinExistence type="predicted"/>